<organism evidence="1 2">
    <name type="scientific">Stieleria neptunia</name>
    <dbReference type="NCBI Taxonomy" id="2527979"/>
    <lineage>
        <taxon>Bacteria</taxon>
        <taxon>Pseudomonadati</taxon>
        <taxon>Planctomycetota</taxon>
        <taxon>Planctomycetia</taxon>
        <taxon>Pirellulales</taxon>
        <taxon>Pirellulaceae</taxon>
        <taxon>Stieleria</taxon>
    </lineage>
</organism>
<dbReference type="InterPro" id="IPR037883">
    <property type="entry name" value="Knr4/Smi1-like_sf"/>
</dbReference>
<accession>A0A518HJP6</accession>
<proteinExistence type="predicted"/>
<keyword evidence="2" id="KW-1185">Reference proteome</keyword>
<protein>
    <recommendedName>
        <fullName evidence="3">SMI1 / KNR4 family protein</fullName>
    </recommendedName>
</protein>
<reference evidence="1 2" key="1">
    <citation type="submission" date="2019-03" db="EMBL/GenBank/DDBJ databases">
        <title>Deep-cultivation of Planctomycetes and their phenomic and genomic characterization uncovers novel biology.</title>
        <authorList>
            <person name="Wiegand S."/>
            <person name="Jogler M."/>
            <person name="Boedeker C."/>
            <person name="Pinto D."/>
            <person name="Vollmers J."/>
            <person name="Rivas-Marin E."/>
            <person name="Kohn T."/>
            <person name="Peeters S.H."/>
            <person name="Heuer A."/>
            <person name="Rast P."/>
            <person name="Oberbeckmann S."/>
            <person name="Bunk B."/>
            <person name="Jeske O."/>
            <person name="Meyerdierks A."/>
            <person name="Storesund J.E."/>
            <person name="Kallscheuer N."/>
            <person name="Luecker S."/>
            <person name="Lage O.M."/>
            <person name="Pohl T."/>
            <person name="Merkel B.J."/>
            <person name="Hornburger P."/>
            <person name="Mueller R.-W."/>
            <person name="Bruemmer F."/>
            <person name="Labrenz M."/>
            <person name="Spormann A.M."/>
            <person name="Op den Camp H."/>
            <person name="Overmann J."/>
            <person name="Amann R."/>
            <person name="Jetten M.S.M."/>
            <person name="Mascher T."/>
            <person name="Medema M.H."/>
            <person name="Devos D.P."/>
            <person name="Kaster A.-K."/>
            <person name="Ovreas L."/>
            <person name="Rohde M."/>
            <person name="Galperin M.Y."/>
            <person name="Jogler C."/>
        </authorList>
    </citation>
    <scope>NUCLEOTIDE SEQUENCE [LARGE SCALE GENOMIC DNA]</scope>
    <source>
        <strain evidence="1 2">Enr13</strain>
    </source>
</reference>
<dbReference type="SUPFAM" id="SSF160631">
    <property type="entry name" value="SMI1/KNR4-like"/>
    <property type="match status" value="1"/>
</dbReference>
<evidence type="ECO:0008006" key="3">
    <source>
        <dbReference type="Google" id="ProtNLM"/>
    </source>
</evidence>
<dbReference type="EMBL" id="CP037423">
    <property type="protein sequence ID" value="QDV41076.1"/>
    <property type="molecule type" value="Genomic_DNA"/>
</dbReference>
<sequence length="146" mass="16200">MQGDSGYDPKFGDPASLEQLRDIQDSIGLVFPDELAELYASVDGYGLEMGAGSLLSPWFLVPSSLLPDFVQNNRSVFSGTHPEFAKRYLPCIDWLNGNSMGFIYATDGELVSGLHEFSHEAYSYEPDQDPAEFFEAFDGTLSDFFD</sequence>
<evidence type="ECO:0000313" key="2">
    <source>
        <dbReference type="Proteomes" id="UP000319004"/>
    </source>
</evidence>
<name>A0A518HJP6_9BACT</name>
<dbReference type="Proteomes" id="UP000319004">
    <property type="component" value="Chromosome"/>
</dbReference>
<dbReference type="KEGG" id="snep:Enr13x_09140"/>
<evidence type="ECO:0000313" key="1">
    <source>
        <dbReference type="EMBL" id="QDV41076.1"/>
    </source>
</evidence>
<gene>
    <name evidence="1" type="ORF">Enr13x_09140</name>
</gene>
<dbReference type="AlphaFoldDB" id="A0A518HJP6"/>